<dbReference type="AlphaFoldDB" id="A0A238X9Z0"/>
<protein>
    <submittedName>
        <fullName evidence="2">Uncharacterized protein</fullName>
    </submittedName>
</protein>
<feature type="signal peptide" evidence="1">
    <location>
        <begin position="1"/>
        <end position="27"/>
    </location>
</feature>
<feature type="chain" id="PRO_5039257724" evidence="1">
    <location>
        <begin position="28"/>
        <end position="377"/>
    </location>
</feature>
<sequence length="377" mass="39565">MRFVRRFAIPMAAVAGVVLAGAPPVLGAEADWRKVPHSSAEGTLKDVAVLGGSDAWAVGEKHPPYESADTVAEHWDGTSWKEVTVPDTPTGTGSLDGVSAVASNDVWAVGDSAGLGPVLRHWDGAVWTAVQPAAPPDGAHVGADRLNDIAAVSKTLAWAVGSFSDRSTPGPVTLVERWDGTKWSRVTSPNPGRLSNTLQGVASLSATNAWAVGWYLSDAGNNVALVLHWDGRAWTRSPLTLPSGNTELQSVTAVSAKNVWAVGDHEGRPLVMHWNGTRWRVLPEPALTESWLSAAAPDGRGGVWVGGYRMTDGGVTSRPLFLHWNGTAWTTGTSEEAEGTVEGLTRVGTSIWAVGTTSPCSCFVAPPLVEVNGPVPQ</sequence>
<evidence type="ECO:0000256" key="1">
    <source>
        <dbReference type="SAM" id="SignalP"/>
    </source>
</evidence>
<name>A0A238X9Z0_9ACTN</name>
<evidence type="ECO:0000313" key="3">
    <source>
        <dbReference type="Proteomes" id="UP000198420"/>
    </source>
</evidence>
<gene>
    <name evidence="2" type="ORF">SAMN06265355_104138</name>
</gene>
<dbReference type="OrthoDB" id="3454650at2"/>
<proteinExistence type="predicted"/>
<keyword evidence="1" id="KW-0732">Signal</keyword>
<accession>A0A238X9Z0</accession>
<dbReference type="RefSeq" id="WP_089311791.1">
    <property type="nucleotide sequence ID" value="NZ_FZNP01000004.1"/>
</dbReference>
<reference evidence="3" key="1">
    <citation type="submission" date="2017-06" db="EMBL/GenBank/DDBJ databases">
        <authorList>
            <person name="Varghese N."/>
            <person name="Submissions S."/>
        </authorList>
    </citation>
    <scope>NUCLEOTIDE SEQUENCE [LARGE SCALE GENOMIC DNA]</scope>
    <source>
        <strain evidence="3">DSM 44485</strain>
    </source>
</reference>
<dbReference type="Proteomes" id="UP000198420">
    <property type="component" value="Unassembled WGS sequence"/>
</dbReference>
<dbReference type="EMBL" id="FZNP01000004">
    <property type="protein sequence ID" value="SNR55855.1"/>
    <property type="molecule type" value="Genomic_DNA"/>
</dbReference>
<evidence type="ECO:0000313" key="2">
    <source>
        <dbReference type="EMBL" id="SNR55855.1"/>
    </source>
</evidence>
<organism evidence="2 3">
    <name type="scientific">Actinomadura mexicana</name>
    <dbReference type="NCBI Taxonomy" id="134959"/>
    <lineage>
        <taxon>Bacteria</taxon>
        <taxon>Bacillati</taxon>
        <taxon>Actinomycetota</taxon>
        <taxon>Actinomycetes</taxon>
        <taxon>Streptosporangiales</taxon>
        <taxon>Thermomonosporaceae</taxon>
        <taxon>Actinomadura</taxon>
    </lineage>
</organism>
<keyword evidence="3" id="KW-1185">Reference proteome</keyword>